<accession>A0A239BTM7</accession>
<sequence length="1434" mass="152618">MAFTVTIATEAAPCTTDPTGSTAQYMGVTLFARLDWDAQDDAASFDAASDSIRRLLAPWRWETRWSDVGARARPENPTTSAKDSLDALLATIGWDERERLALPPEDAAEDRPNWTVLQLQLARLAPQLSHGLGLAHLFGGGPVPAMPRLEALVIDGAEYADGASYTAPGSQPVTIRIDNDPDVPSFAALDRYIGLIHGARRLVAANSYPGTEEPLTTSRNWLVDLPDRLAQAMDPVPRLADLHELRPVEREALEKALVALLAGLADANGVPLRLCVRGWGDAARQEEEAAFARAWAERLVGHVDGLARGLANLIAGGEPLDPLPPAAVLRDAYIGEGVVEALRKVLRDTRPAGADDIIAASDRWLVDPAATRVVLADLLPHALALRPDGLHRAIAKATAAPGDDLAMARDAFLAAFPPTLGAIYGVGASHDAELRAMAEAQRDMLFEPAAGVDPVAEQGFAILTDALFAPSHKSGPGSEPDLHQILDGYLVAIRQVMDGSATPFQLASQARLEMAVNGGSGQTLLTNAIAPHPVSFDHRGDDGLDPTRPECRLAIANYRGEALIPWSNRANPVDQGEPSAASQVQLDYEDAGAAVPRIAYGRSYDIVCGYQGLGGALPAGFCAPTAPFAFDAAALAAFVESGEGANYVRRHDALRMVPPGAPQLIHLTDGPDGRQPGDDAVRPLWKEYRARYTVEADPALLDDAATIFLDHLQADRSQRAFRIAPPALALGRKDKLPGHVANAKLWQYWRERDADPYPAAAVAAHPIVEPPSGEDHADDPAVVGTPRGAAGNRGGILVRLHALEREGVGAALEQLVPLAPGDRVDLDLRVVAGATASLAASGLKLAVTLPAGRLYALEMITVVDAAYFEGGTDRRFGEIGTPLVAHDVRAFGRSVLAIECLPEQAAHLPTPWALWRALELADADGVTTAILRGEDASFDTVGRISAIRQLWRWDGGPVPDAPMAGHWGKAEPVGAGDPARHPEFIAFEEALFADRGQAGQEDGAVQHVAGTSDRLFTLAASPDRGADYLRVRLRVTSRYAALRRRIDPDGEHLAATTQFGGLPLTAWRGLPLAARRSRPLPTPRIAVAVPLFGAMEGEGRSGGSLIFLDHAMYDTRSGGGLAERLVAEVTVEQVPLRMEGEGEVQEGATAALAIGRDPILYDDGDPFAGDPAPSRLARRHVTGAWEGHDAALWDPDGEVAGSRATLRCTAILGQTLEPTSPAPRLPFAMALFEPLLGAPAYAIAPNTLARIRVRTELVVDTLQLRSGQSAIGLASPWSAPLWVQILGDAGGTARLIANREGETIAIRPASTGSAYLDRLRQRLADRAPDHIAAPFLTNGVAAIVGRIIVDVNGEDQLRPDAVAVVEADGDGLRVIPGEPLGERWFVRLVEIERVVVRAGDVPVLSEHPDRWFRADRPGEEPAERLVAIGPLLIG</sequence>
<dbReference type="OrthoDB" id="7242207at2"/>
<keyword evidence="2" id="KW-1185">Reference proteome</keyword>
<name>A0A239BTM7_9SPHN</name>
<proteinExistence type="predicted"/>
<protein>
    <submittedName>
        <fullName evidence="1">Uncharacterized protein</fullName>
    </submittedName>
</protein>
<reference evidence="2" key="1">
    <citation type="submission" date="2017-06" db="EMBL/GenBank/DDBJ databases">
        <authorList>
            <person name="Varghese N."/>
            <person name="Submissions S."/>
        </authorList>
    </citation>
    <scope>NUCLEOTIDE SEQUENCE [LARGE SCALE GENOMIC DNA]</scope>
    <source>
        <strain evidence="2">LNB2</strain>
    </source>
</reference>
<organism evidence="1 2">
    <name type="scientific">Edaphosphingomonas laterariae</name>
    <dbReference type="NCBI Taxonomy" id="861865"/>
    <lineage>
        <taxon>Bacteria</taxon>
        <taxon>Pseudomonadati</taxon>
        <taxon>Pseudomonadota</taxon>
        <taxon>Alphaproteobacteria</taxon>
        <taxon>Sphingomonadales</taxon>
        <taxon>Rhizorhabdaceae</taxon>
        <taxon>Edaphosphingomonas</taxon>
    </lineage>
</organism>
<evidence type="ECO:0000313" key="1">
    <source>
        <dbReference type="EMBL" id="SNS11385.1"/>
    </source>
</evidence>
<dbReference type="Proteomes" id="UP000198281">
    <property type="component" value="Unassembled WGS sequence"/>
</dbReference>
<dbReference type="EMBL" id="FZOS01000001">
    <property type="protein sequence ID" value="SNS11385.1"/>
    <property type="molecule type" value="Genomic_DNA"/>
</dbReference>
<dbReference type="RefSeq" id="WP_089217903.1">
    <property type="nucleotide sequence ID" value="NZ_FZOS01000001.1"/>
</dbReference>
<gene>
    <name evidence="1" type="ORF">SAMN06295912_101408</name>
</gene>
<evidence type="ECO:0000313" key="2">
    <source>
        <dbReference type="Proteomes" id="UP000198281"/>
    </source>
</evidence>